<dbReference type="SUPFAM" id="SSF161266">
    <property type="entry name" value="Gam-like"/>
    <property type="match status" value="1"/>
</dbReference>
<organism evidence="1 2">
    <name type="scientific">Alicyclobacillus macrosporangiidus</name>
    <dbReference type="NCBI Taxonomy" id="392015"/>
    <lineage>
        <taxon>Bacteria</taxon>
        <taxon>Bacillati</taxon>
        <taxon>Bacillota</taxon>
        <taxon>Bacilli</taxon>
        <taxon>Bacillales</taxon>
        <taxon>Alicyclobacillaceae</taxon>
        <taxon>Alicyclobacillus</taxon>
    </lineage>
</organism>
<proteinExistence type="predicted"/>
<dbReference type="STRING" id="392015.SAMN05421543_106118"/>
<gene>
    <name evidence="1" type="ORF">SAMN05421543_106118</name>
</gene>
<dbReference type="InterPro" id="IPR009951">
    <property type="entry name" value="Host-nuc_inhib_Gam"/>
</dbReference>
<evidence type="ECO:0000313" key="1">
    <source>
        <dbReference type="EMBL" id="SFU70378.1"/>
    </source>
</evidence>
<protein>
    <submittedName>
        <fullName evidence="1">Mu-like prophage host-nuclease inhibitor protein Gam</fullName>
    </submittedName>
</protein>
<dbReference type="GO" id="GO:0042262">
    <property type="term" value="P:DNA protection"/>
    <property type="evidence" value="ECO:0007669"/>
    <property type="project" value="InterPro"/>
</dbReference>
<dbReference type="Proteomes" id="UP000183508">
    <property type="component" value="Unassembled WGS sequence"/>
</dbReference>
<dbReference type="OrthoDB" id="1908548at2"/>
<keyword evidence="2" id="KW-1185">Reference proteome</keyword>
<accession>A0A1I7IBW3</accession>
<dbReference type="EMBL" id="FPBV01000006">
    <property type="protein sequence ID" value="SFU70378.1"/>
    <property type="molecule type" value="Genomic_DNA"/>
</dbReference>
<evidence type="ECO:0000313" key="2">
    <source>
        <dbReference type="Proteomes" id="UP000183508"/>
    </source>
</evidence>
<reference evidence="2" key="1">
    <citation type="submission" date="2016-10" db="EMBL/GenBank/DDBJ databases">
        <authorList>
            <person name="Varghese N."/>
        </authorList>
    </citation>
    <scope>NUCLEOTIDE SEQUENCE [LARGE SCALE GENOMIC DNA]</scope>
    <source>
        <strain evidence="2">DSM 17980</strain>
    </source>
</reference>
<name>A0A1I7IBW3_9BACL</name>
<dbReference type="Pfam" id="PF07352">
    <property type="entry name" value="Phage_Mu_Gam"/>
    <property type="match status" value="1"/>
</dbReference>
<dbReference type="GO" id="GO:0003690">
    <property type="term" value="F:double-stranded DNA binding"/>
    <property type="evidence" value="ECO:0007669"/>
    <property type="project" value="InterPro"/>
</dbReference>
<sequence length="176" mass="20235">MSVNPLYMQEIEELEQQPAEARERFRVTDLASANWCMRKLAALKAQERDTNNLADAEIERIESWRRHELDKLRGSMEYLEMLLTEYHKQVLAQDTRAKTISTPYGKLKARRLPPKVEYDEEMLLAWAKGAGRTDFVRVREELAKDAIRDAVLRGGEAVPGVTVIDQGVKFSVEVTE</sequence>
<dbReference type="AlphaFoldDB" id="A0A1I7IBW3"/>